<dbReference type="EMBL" id="JBEZAE010000028">
    <property type="protein sequence ID" value="MEU7074571.1"/>
    <property type="molecule type" value="Genomic_DNA"/>
</dbReference>
<feature type="region of interest" description="Disordered" evidence="1">
    <location>
        <begin position="70"/>
        <end position="144"/>
    </location>
</feature>
<evidence type="ECO:0000313" key="2">
    <source>
        <dbReference type="EMBL" id="MEU7074571.1"/>
    </source>
</evidence>
<dbReference type="Proteomes" id="UP001551329">
    <property type="component" value="Unassembled WGS sequence"/>
</dbReference>
<feature type="compositionally biased region" description="Gly residues" evidence="1">
    <location>
        <begin position="7"/>
        <end position="16"/>
    </location>
</feature>
<evidence type="ECO:0000256" key="1">
    <source>
        <dbReference type="SAM" id="MobiDB-lite"/>
    </source>
</evidence>
<feature type="compositionally biased region" description="Low complexity" evidence="1">
    <location>
        <begin position="102"/>
        <end position="120"/>
    </location>
</feature>
<accession>A0ABV3CIG2</accession>
<proteinExistence type="predicted"/>
<sequence length="144" mass="13167">MPTAGEGVPGPAGGAEPGTFWGRAGAETPGAAVGGAPAGVADPPSGPVVRAGAAARWTGAAAGVVVPPGTAAPAGASCRGGCTGRAETSGERRTGAGRTGPGREAPAVGAPGRVVAPVSPTGATVDGEVAGTGAPASPAARWTV</sequence>
<evidence type="ECO:0000313" key="3">
    <source>
        <dbReference type="Proteomes" id="UP001551329"/>
    </source>
</evidence>
<keyword evidence="3" id="KW-1185">Reference proteome</keyword>
<feature type="compositionally biased region" description="Low complexity" evidence="1">
    <location>
        <begin position="38"/>
        <end position="49"/>
    </location>
</feature>
<comment type="caution">
    <text evidence="2">The sequence shown here is derived from an EMBL/GenBank/DDBJ whole genome shotgun (WGS) entry which is preliminary data.</text>
</comment>
<name>A0ABV3CIG2_9ACTN</name>
<feature type="region of interest" description="Disordered" evidence="1">
    <location>
        <begin position="1"/>
        <end position="49"/>
    </location>
</feature>
<gene>
    <name evidence="2" type="ORF">AB0A88_31225</name>
</gene>
<dbReference type="RefSeq" id="WP_358473112.1">
    <property type="nucleotide sequence ID" value="NZ_JBEZAE010000028.1"/>
</dbReference>
<reference evidence="2 3" key="1">
    <citation type="submission" date="2024-06" db="EMBL/GenBank/DDBJ databases">
        <title>The Natural Products Discovery Center: Release of the First 8490 Sequenced Strains for Exploring Actinobacteria Biosynthetic Diversity.</title>
        <authorList>
            <person name="Kalkreuter E."/>
            <person name="Kautsar S.A."/>
            <person name="Yang D."/>
            <person name="Bader C.D."/>
            <person name="Teijaro C.N."/>
            <person name="Fluegel L."/>
            <person name="Davis C.M."/>
            <person name="Simpson J.R."/>
            <person name="Lauterbach L."/>
            <person name="Steele A.D."/>
            <person name="Gui C."/>
            <person name="Meng S."/>
            <person name="Li G."/>
            <person name="Viehrig K."/>
            <person name="Ye F."/>
            <person name="Su P."/>
            <person name="Kiefer A.F."/>
            <person name="Nichols A."/>
            <person name="Cepeda A.J."/>
            <person name="Yan W."/>
            <person name="Fan B."/>
            <person name="Jiang Y."/>
            <person name="Adhikari A."/>
            <person name="Zheng C.-J."/>
            <person name="Schuster L."/>
            <person name="Cowan T.M."/>
            <person name="Smanski M.J."/>
            <person name="Chevrette M.G."/>
            <person name="De Carvalho L.P.S."/>
            <person name="Shen B."/>
        </authorList>
    </citation>
    <scope>NUCLEOTIDE SEQUENCE [LARGE SCALE GENOMIC DNA]</scope>
    <source>
        <strain evidence="2 3">NPDC045974</strain>
    </source>
</reference>
<organism evidence="2 3">
    <name type="scientific">Streptomyces narbonensis</name>
    <dbReference type="NCBI Taxonomy" id="67333"/>
    <lineage>
        <taxon>Bacteria</taxon>
        <taxon>Bacillati</taxon>
        <taxon>Actinomycetota</taxon>
        <taxon>Actinomycetes</taxon>
        <taxon>Kitasatosporales</taxon>
        <taxon>Streptomycetaceae</taxon>
        <taxon>Streptomyces</taxon>
    </lineage>
</organism>
<protein>
    <submittedName>
        <fullName evidence="2">Uncharacterized protein</fullName>
    </submittedName>
</protein>